<dbReference type="Pfam" id="PF00482">
    <property type="entry name" value="T2SSF"/>
    <property type="match status" value="1"/>
</dbReference>
<keyword evidence="9" id="KW-1185">Reference proteome</keyword>
<keyword evidence="3 6" id="KW-0812">Transmembrane</keyword>
<organism evidence="8 9">
    <name type="scientific">Plantibacter flavus</name>
    <dbReference type="NCBI Taxonomy" id="150123"/>
    <lineage>
        <taxon>Bacteria</taxon>
        <taxon>Bacillati</taxon>
        <taxon>Actinomycetota</taxon>
        <taxon>Actinomycetes</taxon>
        <taxon>Micrococcales</taxon>
        <taxon>Microbacteriaceae</taxon>
        <taxon>Plantibacter</taxon>
    </lineage>
</organism>
<dbReference type="PANTHER" id="PTHR35007:SF2">
    <property type="entry name" value="PILUS ASSEMBLE PROTEIN"/>
    <property type="match status" value="1"/>
</dbReference>
<dbReference type="RefSeq" id="WP_085510563.1">
    <property type="nucleotide sequence ID" value="NZ_FXAP01000001.1"/>
</dbReference>
<name>A0A3N2C1Q3_9MICO</name>
<feature type="transmembrane region" description="Helical" evidence="6">
    <location>
        <begin position="257"/>
        <end position="276"/>
    </location>
</feature>
<feature type="domain" description="Type II secretion system protein GspF" evidence="7">
    <location>
        <begin position="118"/>
        <end position="242"/>
    </location>
</feature>
<dbReference type="InterPro" id="IPR018076">
    <property type="entry name" value="T2SS_GspF_dom"/>
</dbReference>
<protein>
    <submittedName>
        <fullName evidence="8">Tight adherence protein B</fullName>
    </submittedName>
</protein>
<proteinExistence type="predicted"/>
<comment type="subcellular location">
    <subcellularLocation>
        <location evidence="1">Cell membrane</location>
        <topology evidence="1">Multi-pass membrane protein</topology>
    </subcellularLocation>
</comment>
<evidence type="ECO:0000256" key="2">
    <source>
        <dbReference type="ARBA" id="ARBA00022475"/>
    </source>
</evidence>
<evidence type="ECO:0000256" key="1">
    <source>
        <dbReference type="ARBA" id="ARBA00004651"/>
    </source>
</evidence>
<evidence type="ECO:0000259" key="7">
    <source>
        <dbReference type="Pfam" id="PF00482"/>
    </source>
</evidence>
<feature type="transmembrane region" description="Helical" evidence="6">
    <location>
        <begin position="6"/>
        <end position="23"/>
    </location>
</feature>
<feature type="transmembrane region" description="Helical" evidence="6">
    <location>
        <begin position="44"/>
        <end position="73"/>
    </location>
</feature>
<comment type="caution">
    <text evidence="8">The sequence shown here is derived from an EMBL/GenBank/DDBJ whole genome shotgun (WGS) entry which is preliminary data.</text>
</comment>
<dbReference type="PANTHER" id="PTHR35007">
    <property type="entry name" value="INTEGRAL MEMBRANE PROTEIN-RELATED"/>
    <property type="match status" value="1"/>
</dbReference>
<dbReference type="Proteomes" id="UP000266915">
    <property type="component" value="Unassembled WGS sequence"/>
</dbReference>
<dbReference type="AlphaFoldDB" id="A0A3N2C1Q3"/>
<evidence type="ECO:0000256" key="4">
    <source>
        <dbReference type="ARBA" id="ARBA00022989"/>
    </source>
</evidence>
<sequence>MSLVVGAVLAAGLLLTVAPWWWPDPEPLRDTLERWRPIAALRELLILAGLPGRYWAAAIVVSVLTGLVSGAVVQALCRVLPLSVVVAVAGLVAPVIVLRARATSRRRLQRGLWPDVVDHLLSAIRSGLSLPDAVAALDTVGPAPLRPAFAAFSADYRAAGRFADGIDDLKTALADPVADRILETVRMARDVGGTELPAVLRALSAGLREESAIRAEAEARQSWVVNAARLGVAAPWAILLLLSSRPEASAAYNSREGAVLIIAGVVVSALAYQAMLRVGRLQPERRWFR</sequence>
<dbReference type="GO" id="GO:0005886">
    <property type="term" value="C:plasma membrane"/>
    <property type="evidence" value="ECO:0007669"/>
    <property type="project" value="UniProtKB-SubCell"/>
</dbReference>
<accession>A0A3N2C1Q3</accession>
<evidence type="ECO:0000256" key="5">
    <source>
        <dbReference type="ARBA" id="ARBA00023136"/>
    </source>
</evidence>
<evidence type="ECO:0000256" key="3">
    <source>
        <dbReference type="ARBA" id="ARBA00022692"/>
    </source>
</evidence>
<keyword evidence="2" id="KW-1003">Cell membrane</keyword>
<gene>
    <name evidence="8" type="ORF">EDD42_1448</name>
</gene>
<reference evidence="8 9" key="1">
    <citation type="submission" date="2018-11" db="EMBL/GenBank/DDBJ databases">
        <title>Sequencing the genomes of 1000 actinobacteria strains.</title>
        <authorList>
            <person name="Klenk H.-P."/>
        </authorList>
    </citation>
    <scope>NUCLEOTIDE SEQUENCE [LARGE SCALE GENOMIC DNA]</scope>
    <source>
        <strain evidence="8 9">DSM 14012</strain>
    </source>
</reference>
<keyword evidence="5 6" id="KW-0472">Membrane</keyword>
<dbReference type="EMBL" id="RKHL01000001">
    <property type="protein sequence ID" value="ROR81390.1"/>
    <property type="molecule type" value="Genomic_DNA"/>
</dbReference>
<evidence type="ECO:0000313" key="9">
    <source>
        <dbReference type="Proteomes" id="UP000266915"/>
    </source>
</evidence>
<feature type="transmembrane region" description="Helical" evidence="6">
    <location>
        <begin position="223"/>
        <end position="242"/>
    </location>
</feature>
<feature type="transmembrane region" description="Helical" evidence="6">
    <location>
        <begin position="79"/>
        <end position="100"/>
    </location>
</feature>
<evidence type="ECO:0000256" key="6">
    <source>
        <dbReference type="SAM" id="Phobius"/>
    </source>
</evidence>
<evidence type="ECO:0000313" key="8">
    <source>
        <dbReference type="EMBL" id="ROR81390.1"/>
    </source>
</evidence>
<keyword evidence="4 6" id="KW-1133">Transmembrane helix</keyword>